<dbReference type="EC" id="3.2.1.14" evidence="2"/>
<name>A0A9E7HTQ8_9LILI</name>
<dbReference type="Gene3D" id="3.30.20.10">
    <property type="entry name" value="Endochitinase, domain 2"/>
    <property type="match status" value="1"/>
</dbReference>
<gene>
    <name evidence="8" type="ORF">MUK42_34558</name>
</gene>
<keyword evidence="3" id="KW-0119">Carbohydrate metabolism</keyword>
<dbReference type="EMBL" id="CP097510">
    <property type="protein sequence ID" value="URE39421.1"/>
    <property type="molecule type" value="Genomic_DNA"/>
</dbReference>
<dbReference type="InterPro" id="IPR000726">
    <property type="entry name" value="Glyco_hydro_19_cat"/>
</dbReference>
<feature type="chain" id="PRO_5039020969" description="chitinase" evidence="6">
    <location>
        <begin position="24"/>
        <end position="271"/>
    </location>
</feature>
<organism evidence="8 9">
    <name type="scientific">Musa troglodytarum</name>
    <name type="common">fe'i banana</name>
    <dbReference type="NCBI Taxonomy" id="320322"/>
    <lineage>
        <taxon>Eukaryota</taxon>
        <taxon>Viridiplantae</taxon>
        <taxon>Streptophyta</taxon>
        <taxon>Embryophyta</taxon>
        <taxon>Tracheophyta</taxon>
        <taxon>Spermatophyta</taxon>
        <taxon>Magnoliopsida</taxon>
        <taxon>Liliopsida</taxon>
        <taxon>Zingiberales</taxon>
        <taxon>Musaceae</taxon>
        <taxon>Musa</taxon>
    </lineage>
</organism>
<evidence type="ECO:0000313" key="8">
    <source>
        <dbReference type="EMBL" id="URE39421.1"/>
    </source>
</evidence>
<evidence type="ECO:0000256" key="2">
    <source>
        <dbReference type="ARBA" id="ARBA00012729"/>
    </source>
</evidence>
<proteinExistence type="predicted"/>
<dbReference type="SUPFAM" id="SSF53955">
    <property type="entry name" value="Lysozyme-like"/>
    <property type="match status" value="1"/>
</dbReference>
<evidence type="ECO:0000256" key="3">
    <source>
        <dbReference type="ARBA" id="ARBA00023277"/>
    </source>
</evidence>
<dbReference type="GO" id="GO:0008843">
    <property type="term" value="F:endochitinase activity"/>
    <property type="evidence" value="ECO:0007669"/>
    <property type="project" value="UniProtKB-EC"/>
</dbReference>
<keyword evidence="4" id="KW-0326">Glycosidase</keyword>
<keyword evidence="9" id="KW-1185">Reference proteome</keyword>
<dbReference type="OrthoDB" id="5985073at2759"/>
<sequence>MGKMRAWWTVLAVIVAAGAAVEASKSKTKACDKRWECSGSVYCCNETVYQFENLFSKRNAPVAHAVGFWDYQSFVTAAALYEPLGFGTTGDKQTKMKEVAAFLGHVGSNTSCGYGVVTGGPLAWGLSYNHEMSPSQDYCDPNYLYPCVKGVDYYGRGTRPVFWYVDLLNHPEFLEQNATLAFQATIWRVDDTMRKQHPSAHDVLSDTGSLQRMMLYRKGYLALGYIDSMNNIISHYQHYLDLMGVGRQFSGDNLDCAEQVPFNPSYKAATS</sequence>
<evidence type="ECO:0000256" key="4">
    <source>
        <dbReference type="ARBA" id="ARBA00023295"/>
    </source>
</evidence>
<dbReference type="Proteomes" id="UP001055439">
    <property type="component" value="Chromosome 8"/>
</dbReference>
<dbReference type="PANTHER" id="PTHR22595:SF96">
    <property type="entry name" value="CHITINASE"/>
    <property type="match status" value="1"/>
</dbReference>
<evidence type="ECO:0000256" key="5">
    <source>
        <dbReference type="ARBA" id="ARBA00023326"/>
    </source>
</evidence>
<dbReference type="GO" id="GO:0000272">
    <property type="term" value="P:polysaccharide catabolic process"/>
    <property type="evidence" value="ECO:0007669"/>
    <property type="project" value="UniProtKB-KW"/>
</dbReference>
<dbReference type="InterPro" id="IPR023346">
    <property type="entry name" value="Lysozyme-like_dom_sf"/>
</dbReference>
<reference evidence="8" key="1">
    <citation type="submission" date="2022-05" db="EMBL/GenBank/DDBJ databases">
        <title>The Musa troglodytarum L. genome provides insights into the mechanism of non-climacteric behaviour and enrichment of carotenoids.</title>
        <authorList>
            <person name="Wang J."/>
        </authorList>
    </citation>
    <scope>NUCLEOTIDE SEQUENCE</scope>
    <source>
        <tissue evidence="8">Leaf</tissue>
    </source>
</reference>
<accession>A0A9E7HTQ8</accession>
<feature type="signal peptide" evidence="6">
    <location>
        <begin position="1"/>
        <end position="23"/>
    </location>
</feature>
<evidence type="ECO:0000256" key="6">
    <source>
        <dbReference type="SAM" id="SignalP"/>
    </source>
</evidence>
<dbReference type="Gene3D" id="1.10.530.10">
    <property type="match status" value="1"/>
</dbReference>
<dbReference type="AlphaFoldDB" id="A0A9E7HTQ8"/>
<dbReference type="GO" id="GO:0006032">
    <property type="term" value="P:chitin catabolic process"/>
    <property type="evidence" value="ECO:0007669"/>
    <property type="project" value="InterPro"/>
</dbReference>
<dbReference type="PANTHER" id="PTHR22595">
    <property type="entry name" value="CHITINASE-RELATED"/>
    <property type="match status" value="1"/>
</dbReference>
<feature type="domain" description="Glycoside hydrolase family 19 catalytic" evidence="7">
    <location>
        <begin position="50"/>
        <end position="205"/>
    </location>
</feature>
<evidence type="ECO:0000313" key="9">
    <source>
        <dbReference type="Proteomes" id="UP001055439"/>
    </source>
</evidence>
<keyword evidence="4" id="KW-0378">Hydrolase</keyword>
<keyword evidence="6" id="KW-0732">Signal</keyword>
<comment type="catalytic activity">
    <reaction evidence="1">
        <text>Random endo-hydrolysis of N-acetyl-beta-D-glucosaminide (1-&gt;4)-beta-linkages in chitin and chitodextrins.</text>
        <dbReference type="EC" id="3.2.1.14"/>
    </reaction>
</comment>
<protein>
    <recommendedName>
        <fullName evidence="2">chitinase</fullName>
        <ecNumber evidence="2">3.2.1.14</ecNumber>
    </recommendedName>
</protein>
<evidence type="ECO:0000259" key="7">
    <source>
        <dbReference type="Pfam" id="PF00182"/>
    </source>
</evidence>
<keyword evidence="5" id="KW-0624">Polysaccharide degradation</keyword>
<dbReference type="Pfam" id="PF00182">
    <property type="entry name" value="Glyco_hydro_19"/>
    <property type="match status" value="1"/>
</dbReference>
<evidence type="ECO:0000256" key="1">
    <source>
        <dbReference type="ARBA" id="ARBA00000822"/>
    </source>
</evidence>
<dbReference type="GO" id="GO:0016998">
    <property type="term" value="P:cell wall macromolecule catabolic process"/>
    <property type="evidence" value="ECO:0007669"/>
    <property type="project" value="InterPro"/>
</dbReference>
<dbReference type="CDD" id="cd00325">
    <property type="entry name" value="chitinase_GH19"/>
    <property type="match status" value="1"/>
</dbReference>